<accession>A0A420VPM1</accession>
<evidence type="ECO:0000313" key="1">
    <source>
        <dbReference type="EMBL" id="RKO68269.1"/>
    </source>
</evidence>
<name>A0A420VPM1_9SPHI</name>
<protein>
    <submittedName>
        <fullName evidence="1">Uncharacterized protein</fullName>
    </submittedName>
</protein>
<sequence length="90" mass="10925">MNSRYFKKFWNENAGDELTDSWGNSTLYFETDSNLNVAKQLQLFQNGRTLKYDLQNFENEYGFLTDQPLDRQEFSNDEIKKDKFYEIWNK</sequence>
<proteinExistence type="predicted"/>
<comment type="caution">
    <text evidence="1">The sequence shown here is derived from an EMBL/GenBank/DDBJ whole genome shotgun (WGS) entry which is preliminary data.</text>
</comment>
<gene>
    <name evidence="1" type="ORF">D7322_28140</name>
</gene>
<evidence type="ECO:0000313" key="2">
    <source>
        <dbReference type="Proteomes" id="UP000282423"/>
    </source>
</evidence>
<dbReference type="RefSeq" id="WP_121127484.1">
    <property type="nucleotide sequence ID" value="NZ_RBWS01000040.1"/>
</dbReference>
<dbReference type="EMBL" id="RBWS01000040">
    <property type="protein sequence ID" value="RKO68269.1"/>
    <property type="molecule type" value="Genomic_DNA"/>
</dbReference>
<dbReference type="OrthoDB" id="1263828at2"/>
<dbReference type="AlphaFoldDB" id="A0A420VPM1"/>
<keyword evidence="2" id="KW-1185">Reference proteome</keyword>
<organism evidence="1 2">
    <name type="scientific">Sphingobacterium puteale</name>
    <dbReference type="NCBI Taxonomy" id="2420510"/>
    <lineage>
        <taxon>Bacteria</taxon>
        <taxon>Pseudomonadati</taxon>
        <taxon>Bacteroidota</taxon>
        <taxon>Sphingobacteriia</taxon>
        <taxon>Sphingobacteriales</taxon>
        <taxon>Sphingobacteriaceae</taxon>
        <taxon>Sphingobacterium</taxon>
    </lineage>
</organism>
<dbReference type="Proteomes" id="UP000282423">
    <property type="component" value="Unassembled WGS sequence"/>
</dbReference>
<reference evidence="1 2" key="1">
    <citation type="submission" date="2018-10" db="EMBL/GenBank/DDBJ databases">
        <title>Sphingobacterium sp. M05W1-28.</title>
        <authorList>
            <person name="Cai H."/>
        </authorList>
    </citation>
    <scope>NUCLEOTIDE SEQUENCE [LARGE SCALE GENOMIC DNA]</scope>
    <source>
        <strain evidence="1 2">M05W1-28</strain>
    </source>
</reference>